<evidence type="ECO:0000313" key="3">
    <source>
        <dbReference type="EMBL" id="ESO11899.1"/>
    </source>
</evidence>
<dbReference type="InterPro" id="IPR013087">
    <property type="entry name" value="Znf_C2H2_type"/>
</dbReference>
<dbReference type="Gene3D" id="3.30.160.60">
    <property type="entry name" value="Classic Zinc Finger"/>
    <property type="match status" value="1"/>
</dbReference>
<reference evidence="4" key="3">
    <citation type="submission" date="2015-06" db="UniProtKB">
        <authorList>
            <consortium name="EnsemblMetazoa"/>
        </authorList>
    </citation>
    <scope>IDENTIFICATION</scope>
</reference>
<proteinExistence type="predicted"/>
<dbReference type="EnsemblMetazoa" id="HelroT166989">
    <property type="protein sequence ID" value="HelroP166989"/>
    <property type="gene ID" value="HelroG166989"/>
</dbReference>
<dbReference type="EMBL" id="AMQM01002618">
    <property type="status" value="NOT_ANNOTATED_CDS"/>
    <property type="molecule type" value="Genomic_DNA"/>
</dbReference>
<gene>
    <name evidence="4" type="primary">20201749</name>
    <name evidence="3" type="ORF">HELRODRAFT_166989</name>
</gene>
<protein>
    <recommendedName>
        <fullName evidence="2">C2H2-type domain-containing protein</fullName>
    </recommendedName>
</protein>
<accession>T1EYU9</accession>
<evidence type="ECO:0000313" key="4">
    <source>
        <dbReference type="EnsemblMetazoa" id="HelroP166989"/>
    </source>
</evidence>
<sequence>MSKVLLIEDQLAEQNVFITKKSFAGFSLLTKETGIYTNSLMESSSSGQQQATLALSGNQFLVSSLYSTTNQSNGQPHAFNLSDLMQQEQLLQQQQQLQQQMQQQQQVGKSQTRQQARGRKESRRSWTSNNKPNSCPHSGCNKTYFFTHDLKRHLRQKHDEVVLGDAFAGGTAMYTASLTQDRNNLRQQQQIQQQLQQQLQSSQVSIDGKELYVVMQSQLTTKSEINDDSNHLSAGNTSVLPEDVENVALSVSGTLNNAGVGIVDDKTQADEIMTT</sequence>
<dbReference type="RefSeq" id="XP_009010387.1">
    <property type="nucleotide sequence ID" value="XM_009012139.1"/>
</dbReference>
<evidence type="ECO:0000313" key="5">
    <source>
        <dbReference type="Proteomes" id="UP000015101"/>
    </source>
</evidence>
<dbReference type="HOGENOM" id="CLU_1012927_0_0_1"/>
<feature type="region of interest" description="Disordered" evidence="1">
    <location>
        <begin position="101"/>
        <end position="140"/>
    </location>
</feature>
<name>T1EYU9_HELRO</name>
<feature type="compositionally biased region" description="Polar residues" evidence="1">
    <location>
        <begin position="125"/>
        <end position="136"/>
    </location>
</feature>
<evidence type="ECO:0000259" key="2">
    <source>
        <dbReference type="PROSITE" id="PS00028"/>
    </source>
</evidence>
<reference evidence="5" key="1">
    <citation type="submission" date="2012-12" db="EMBL/GenBank/DDBJ databases">
        <authorList>
            <person name="Hellsten U."/>
            <person name="Grimwood J."/>
            <person name="Chapman J.A."/>
            <person name="Shapiro H."/>
            <person name="Aerts A."/>
            <person name="Otillar R.P."/>
            <person name="Terry A.Y."/>
            <person name="Boore J.L."/>
            <person name="Simakov O."/>
            <person name="Marletaz F."/>
            <person name="Cho S.-J."/>
            <person name="Edsinger-Gonzales E."/>
            <person name="Havlak P."/>
            <person name="Kuo D.-H."/>
            <person name="Larsson T."/>
            <person name="Lv J."/>
            <person name="Arendt D."/>
            <person name="Savage R."/>
            <person name="Osoegawa K."/>
            <person name="de Jong P."/>
            <person name="Lindberg D.R."/>
            <person name="Seaver E.C."/>
            <person name="Weisblat D.A."/>
            <person name="Putnam N.H."/>
            <person name="Grigoriev I.V."/>
            <person name="Rokhsar D.S."/>
        </authorList>
    </citation>
    <scope>NUCLEOTIDE SEQUENCE</scope>
</reference>
<reference evidence="3 5" key="2">
    <citation type="journal article" date="2013" name="Nature">
        <title>Insights into bilaterian evolution from three spiralian genomes.</title>
        <authorList>
            <person name="Simakov O."/>
            <person name="Marletaz F."/>
            <person name="Cho S.J."/>
            <person name="Edsinger-Gonzales E."/>
            <person name="Havlak P."/>
            <person name="Hellsten U."/>
            <person name="Kuo D.H."/>
            <person name="Larsson T."/>
            <person name="Lv J."/>
            <person name="Arendt D."/>
            <person name="Savage R."/>
            <person name="Osoegawa K."/>
            <person name="de Jong P."/>
            <person name="Grimwood J."/>
            <person name="Chapman J.A."/>
            <person name="Shapiro H."/>
            <person name="Aerts A."/>
            <person name="Otillar R.P."/>
            <person name="Terry A.Y."/>
            <person name="Boore J.L."/>
            <person name="Grigoriev I.V."/>
            <person name="Lindberg D.R."/>
            <person name="Seaver E.C."/>
            <person name="Weisblat D.A."/>
            <person name="Putnam N.H."/>
            <person name="Rokhsar D.S."/>
        </authorList>
    </citation>
    <scope>NUCLEOTIDE SEQUENCE</scope>
</reference>
<evidence type="ECO:0000256" key="1">
    <source>
        <dbReference type="SAM" id="MobiDB-lite"/>
    </source>
</evidence>
<dbReference type="OrthoDB" id="6323600at2759"/>
<feature type="domain" description="C2H2-type" evidence="2">
    <location>
        <begin position="135"/>
        <end position="158"/>
    </location>
</feature>
<dbReference type="CTD" id="20201749"/>
<dbReference type="KEGG" id="hro:HELRODRAFT_166989"/>
<organism evidence="4 5">
    <name type="scientific">Helobdella robusta</name>
    <name type="common">Californian leech</name>
    <dbReference type="NCBI Taxonomy" id="6412"/>
    <lineage>
        <taxon>Eukaryota</taxon>
        <taxon>Metazoa</taxon>
        <taxon>Spiralia</taxon>
        <taxon>Lophotrochozoa</taxon>
        <taxon>Annelida</taxon>
        <taxon>Clitellata</taxon>
        <taxon>Hirudinea</taxon>
        <taxon>Rhynchobdellida</taxon>
        <taxon>Glossiphoniidae</taxon>
        <taxon>Helobdella</taxon>
    </lineage>
</organism>
<keyword evidence="5" id="KW-1185">Reference proteome</keyword>
<dbReference type="Proteomes" id="UP000015101">
    <property type="component" value="Unassembled WGS sequence"/>
</dbReference>
<dbReference type="InParanoid" id="T1EYU9"/>
<dbReference type="EMBL" id="KB095812">
    <property type="protein sequence ID" value="ESO11899.1"/>
    <property type="molecule type" value="Genomic_DNA"/>
</dbReference>
<dbReference type="GeneID" id="20201749"/>
<dbReference type="AlphaFoldDB" id="T1EYU9"/>
<dbReference type="PROSITE" id="PS00028">
    <property type="entry name" value="ZINC_FINGER_C2H2_1"/>
    <property type="match status" value="1"/>
</dbReference>